<gene>
    <name evidence="2" type="ORF">KIN20_030245</name>
</gene>
<keyword evidence="1" id="KW-0732">Signal</keyword>
<name>A0AAD5R3V1_PARTN</name>
<proteinExistence type="predicted"/>
<keyword evidence="3" id="KW-1185">Reference proteome</keyword>
<evidence type="ECO:0000256" key="1">
    <source>
        <dbReference type="SAM" id="SignalP"/>
    </source>
</evidence>
<feature type="chain" id="PRO_5041911422" evidence="1">
    <location>
        <begin position="26"/>
        <end position="104"/>
    </location>
</feature>
<dbReference type="Proteomes" id="UP001196413">
    <property type="component" value="Unassembled WGS sequence"/>
</dbReference>
<feature type="signal peptide" evidence="1">
    <location>
        <begin position="1"/>
        <end position="25"/>
    </location>
</feature>
<protein>
    <submittedName>
        <fullName evidence="2">Uncharacterized protein</fullName>
    </submittedName>
</protein>
<reference evidence="2" key="1">
    <citation type="submission" date="2021-06" db="EMBL/GenBank/DDBJ databases">
        <title>Parelaphostrongylus tenuis whole genome reference sequence.</title>
        <authorList>
            <person name="Garwood T.J."/>
            <person name="Larsen P.A."/>
            <person name="Fountain-Jones N.M."/>
            <person name="Garbe J.R."/>
            <person name="Macchietto M.G."/>
            <person name="Kania S.A."/>
            <person name="Gerhold R.W."/>
            <person name="Richards J.E."/>
            <person name="Wolf T.M."/>
        </authorList>
    </citation>
    <scope>NUCLEOTIDE SEQUENCE</scope>
    <source>
        <strain evidence="2">MNPRO001-30</strain>
        <tissue evidence="2">Meninges</tissue>
    </source>
</reference>
<sequence length="104" mass="11708">MSYLYAPICDLLVLLIASALTTCGALPTKDAEYRRLLQDSFHILTLAYALNKKSGTSYANSFNHRLYRYSRIFIVSLCTIFIEAITNWSKFYALGDISAKVIGL</sequence>
<accession>A0AAD5R3V1</accession>
<evidence type="ECO:0000313" key="2">
    <source>
        <dbReference type="EMBL" id="KAJ1368891.1"/>
    </source>
</evidence>
<evidence type="ECO:0000313" key="3">
    <source>
        <dbReference type="Proteomes" id="UP001196413"/>
    </source>
</evidence>
<dbReference type="AlphaFoldDB" id="A0AAD5R3V1"/>
<organism evidence="2 3">
    <name type="scientific">Parelaphostrongylus tenuis</name>
    <name type="common">Meningeal worm</name>
    <dbReference type="NCBI Taxonomy" id="148309"/>
    <lineage>
        <taxon>Eukaryota</taxon>
        <taxon>Metazoa</taxon>
        <taxon>Ecdysozoa</taxon>
        <taxon>Nematoda</taxon>
        <taxon>Chromadorea</taxon>
        <taxon>Rhabditida</taxon>
        <taxon>Rhabditina</taxon>
        <taxon>Rhabditomorpha</taxon>
        <taxon>Strongyloidea</taxon>
        <taxon>Metastrongylidae</taxon>
        <taxon>Parelaphostrongylus</taxon>
    </lineage>
</organism>
<comment type="caution">
    <text evidence="2">The sequence shown here is derived from an EMBL/GenBank/DDBJ whole genome shotgun (WGS) entry which is preliminary data.</text>
</comment>
<dbReference type="EMBL" id="JAHQIW010006340">
    <property type="protein sequence ID" value="KAJ1368891.1"/>
    <property type="molecule type" value="Genomic_DNA"/>
</dbReference>